<evidence type="ECO:0000313" key="2">
    <source>
        <dbReference type="EMBL" id="CAB5230031.1"/>
    </source>
</evidence>
<dbReference type="EMBL" id="LR797342">
    <property type="protein sequence ID" value="CAB4203878.1"/>
    <property type="molecule type" value="Genomic_DNA"/>
</dbReference>
<gene>
    <name evidence="1" type="ORF">UFOVP1389_7</name>
    <name evidence="2" type="ORF">UFOVP1566_37</name>
</gene>
<proteinExistence type="predicted"/>
<reference evidence="2" key="1">
    <citation type="submission" date="2020-05" db="EMBL/GenBank/DDBJ databases">
        <authorList>
            <person name="Chiriac C."/>
            <person name="Salcher M."/>
            <person name="Ghai R."/>
            <person name="Kavagutti S V."/>
        </authorList>
    </citation>
    <scope>NUCLEOTIDE SEQUENCE</scope>
</reference>
<evidence type="ECO:0000313" key="1">
    <source>
        <dbReference type="EMBL" id="CAB4203878.1"/>
    </source>
</evidence>
<dbReference type="EMBL" id="LR798417">
    <property type="protein sequence ID" value="CAB5230031.1"/>
    <property type="molecule type" value="Genomic_DNA"/>
</dbReference>
<organism evidence="2">
    <name type="scientific">uncultured Caudovirales phage</name>
    <dbReference type="NCBI Taxonomy" id="2100421"/>
    <lineage>
        <taxon>Viruses</taxon>
        <taxon>Duplodnaviria</taxon>
        <taxon>Heunggongvirae</taxon>
        <taxon>Uroviricota</taxon>
        <taxon>Caudoviricetes</taxon>
        <taxon>Peduoviridae</taxon>
        <taxon>Maltschvirus</taxon>
        <taxon>Maltschvirus maltsch</taxon>
    </lineage>
</organism>
<sequence>MSDTADIPDEPVESMPIAVNDTYGAFMGMISEHVLDYERAAKSMVSMMLVALHNRNLLRADLEDAVSVMSNMTPADLTICAYELISELVAVR</sequence>
<name>A0A6J7XGE8_9CAUD</name>
<accession>A0A6J7XGE8</accession>
<protein>
    <submittedName>
        <fullName evidence="2">Uncharacterized protein</fullName>
    </submittedName>
</protein>